<evidence type="ECO:0000313" key="3">
    <source>
        <dbReference type="Proteomes" id="UP000791440"/>
    </source>
</evidence>
<protein>
    <recommendedName>
        <fullName evidence="4">Vacuolar protein sorting-associated protein 33B</fullName>
    </recommendedName>
</protein>
<organism evidence="2 3">
    <name type="scientific">Manduca sexta</name>
    <name type="common">Tobacco hawkmoth</name>
    <name type="synonym">Tobacco hornworm</name>
    <dbReference type="NCBI Taxonomy" id="7130"/>
    <lineage>
        <taxon>Eukaryota</taxon>
        <taxon>Metazoa</taxon>
        <taxon>Ecdysozoa</taxon>
        <taxon>Arthropoda</taxon>
        <taxon>Hexapoda</taxon>
        <taxon>Insecta</taxon>
        <taxon>Pterygota</taxon>
        <taxon>Neoptera</taxon>
        <taxon>Endopterygota</taxon>
        <taxon>Lepidoptera</taxon>
        <taxon>Glossata</taxon>
        <taxon>Ditrysia</taxon>
        <taxon>Bombycoidea</taxon>
        <taxon>Sphingidae</taxon>
        <taxon>Sphinginae</taxon>
        <taxon>Sphingini</taxon>
        <taxon>Manduca</taxon>
    </lineage>
</organism>
<dbReference type="InterPro" id="IPR027482">
    <property type="entry name" value="Sec1-like_dom2"/>
</dbReference>
<dbReference type="AlphaFoldDB" id="A0A921Z6M2"/>
<sequence length="652" mass="72759">MNTSEQPLPLKLSSLSLISQCKLESILSQCGDKKDLIIDPSLIKPLERICGVSWLRQKGIDKIYKMDPQLRTTTNTNRVYFIPACIQKYKCVLDQISSLISQNSSLSDLKCFHIIIVPKVLGIYNTILENRGLYGIVQLHTFAWELMALDDQLLSLELPFLFKQLYVEQNSALLSSISMSLWSLFHVTGRPKAVFSLGKLSASVLDMLEIYNETYSRDFMLTNTSSDIGALILIDRNQDYASSLLTPATYSGLLSEIFSISSGQLDLNVNDTKIKKGKLNFGDDESAASKSTVMTLHSSIDSLYGEIKHRHFSEVLSVLSSKAKLLKNEDIKALGIQEIKHFVATKLQQVALFKQNLVNHVLACETIISEMSNKFENLKLTETEMLNNRNKKSNFTFIDENFGTDIHKYNSLRLMCLLSLTQGLTYEEYNSLVHKYLLAFGYKYLYIFNNLINAGLLIQPSSPKLALNISNLGNLSDRLPKWQNEFQTTANKLKQLPSHPEKEGKSSPGYVFNGGYVPLIAVLCNALLTSDTLAEALTKLSVLTELKVGGQINDKLKVGIETLNEKLSQLKLHNDLEFGCKDTKSLSKMLKSDPNFGNVLPLKPRNILVYVIGGVNYAEIAACDVVQMNTNSKIYIASDCIASGSDLMSANT</sequence>
<evidence type="ECO:0000256" key="1">
    <source>
        <dbReference type="ARBA" id="ARBA00009884"/>
    </source>
</evidence>
<comment type="similarity">
    <text evidence="1">Belongs to the STXBP/unc-18/SEC1 family.</text>
</comment>
<dbReference type="InterPro" id="IPR043154">
    <property type="entry name" value="Sec-1-like_dom1"/>
</dbReference>
<dbReference type="EMBL" id="JH668417">
    <property type="protein sequence ID" value="KAG6452078.1"/>
    <property type="molecule type" value="Genomic_DNA"/>
</dbReference>
<dbReference type="InterPro" id="IPR036045">
    <property type="entry name" value="Sec1-like_sf"/>
</dbReference>
<dbReference type="Pfam" id="PF00995">
    <property type="entry name" value="Sec1"/>
    <property type="match status" value="1"/>
</dbReference>
<dbReference type="Gene3D" id="1.25.40.850">
    <property type="match status" value="1"/>
</dbReference>
<comment type="caution">
    <text evidence="2">The sequence shown here is derived from an EMBL/GenBank/DDBJ whole genome shotgun (WGS) entry which is preliminary data.</text>
</comment>
<evidence type="ECO:0008006" key="4">
    <source>
        <dbReference type="Google" id="ProtNLM"/>
    </source>
</evidence>
<dbReference type="SUPFAM" id="SSF56815">
    <property type="entry name" value="Sec1/munc18-like (SM) proteins"/>
    <property type="match status" value="1"/>
</dbReference>
<keyword evidence="3" id="KW-1185">Reference proteome</keyword>
<reference evidence="2" key="2">
    <citation type="submission" date="2020-12" db="EMBL/GenBank/DDBJ databases">
        <authorList>
            <person name="Kanost M."/>
        </authorList>
    </citation>
    <scope>NUCLEOTIDE SEQUENCE</scope>
</reference>
<dbReference type="Gene3D" id="3.40.50.2060">
    <property type="match status" value="1"/>
</dbReference>
<reference evidence="2" key="1">
    <citation type="journal article" date="2016" name="Insect Biochem. Mol. Biol.">
        <title>Multifaceted biological insights from a draft genome sequence of the tobacco hornworm moth, Manduca sexta.</title>
        <authorList>
            <person name="Kanost M.R."/>
            <person name="Arrese E.L."/>
            <person name="Cao X."/>
            <person name="Chen Y.R."/>
            <person name="Chellapilla S."/>
            <person name="Goldsmith M.R."/>
            <person name="Grosse-Wilde E."/>
            <person name="Heckel D.G."/>
            <person name="Herndon N."/>
            <person name="Jiang H."/>
            <person name="Papanicolaou A."/>
            <person name="Qu J."/>
            <person name="Soulages J.L."/>
            <person name="Vogel H."/>
            <person name="Walters J."/>
            <person name="Waterhouse R.M."/>
            <person name="Ahn S.J."/>
            <person name="Almeida F.C."/>
            <person name="An C."/>
            <person name="Aqrawi P."/>
            <person name="Bretschneider A."/>
            <person name="Bryant W.B."/>
            <person name="Bucks S."/>
            <person name="Chao H."/>
            <person name="Chevignon G."/>
            <person name="Christen J.M."/>
            <person name="Clarke D.F."/>
            <person name="Dittmer N.T."/>
            <person name="Ferguson L.C.F."/>
            <person name="Garavelou S."/>
            <person name="Gordon K.H.J."/>
            <person name="Gunaratna R.T."/>
            <person name="Han Y."/>
            <person name="Hauser F."/>
            <person name="He Y."/>
            <person name="Heidel-Fischer H."/>
            <person name="Hirsh A."/>
            <person name="Hu Y."/>
            <person name="Jiang H."/>
            <person name="Kalra D."/>
            <person name="Klinner C."/>
            <person name="Konig C."/>
            <person name="Kovar C."/>
            <person name="Kroll A.R."/>
            <person name="Kuwar S.S."/>
            <person name="Lee S.L."/>
            <person name="Lehman R."/>
            <person name="Li K."/>
            <person name="Li Z."/>
            <person name="Liang H."/>
            <person name="Lovelace S."/>
            <person name="Lu Z."/>
            <person name="Mansfield J.H."/>
            <person name="McCulloch K.J."/>
            <person name="Mathew T."/>
            <person name="Morton B."/>
            <person name="Muzny D.M."/>
            <person name="Neunemann D."/>
            <person name="Ongeri F."/>
            <person name="Pauchet Y."/>
            <person name="Pu L.L."/>
            <person name="Pyrousis I."/>
            <person name="Rao X.J."/>
            <person name="Redding A."/>
            <person name="Roesel C."/>
            <person name="Sanchez-Gracia A."/>
            <person name="Schaack S."/>
            <person name="Shukla A."/>
            <person name="Tetreau G."/>
            <person name="Wang Y."/>
            <person name="Xiong G.H."/>
            <person name="Traut W."/>
            <person name="Walsh T.K."/>
            <person name="Worley K.C."/>
            <person name="Wu D."/>
            <person name="Wu W."/>
            <person name="Wu Y.Q."/>
            <person name="Zhang X."/>
            <person name="Zou Z."/>
            <person name="Zucker H."/>
            <person name="Briscoe A.D."/>
            <person name="Burmester T."/>
            <person name="Clem R.J."/>
            <person name="Feyereisen R."/>
            <person name="Grimmelikhuijzen C.J.P."/>
            <person name="Hamodrakas S.J."/>
            <person name="Hansson B.S."/>
            <person name="Huguet E."/>
            <person name="Jermiin L.S."/>
            <person name="Lan Q."/>
            <person name="Lehman H.K."/>
            <person name="Lorenzen M."/>
            <person name="Merzendorfer H."/>
            <person name="Michalopoulos I."/>
            <person name="Morton D.B."/>
            <person name="Muthukrishnan S."/>
            <person name="Oakeshott J.G."/>
            <person name="Palmer W."/>
            <person name="Park Y."/>
            <person name="Passarelli A.L."/>
            <person name="Rozas J."/>
            <person name="Schwartz L.M."/>
            <person name="Smith W."/>
            <person name="Southgate A."/>
            <person name="Vilcinskas A."/>
            <person name="Vogt R."/>
            <person name="Wang P."/>
            <person name="Werren J."/>
            <person name="Yu X.Q."/>
            <person name="Zhou J.J."/>
            <person name="Brown S.J."/>
            <person name="Scherer S.E."/>
            <person name="Richards S."/>
            <person name="Blissard G.W."/>
        </authorList>
    </citation>
    <scope>NUCLEOTIDE SEQUENCE</scope>
</reference>
<proteinExistence type="inferred from homology"/>
<accession>A0A921Z6M2</accession>
<gene>
    <name evidence="2" type="ORF">O3G_MSEX007462</name>
</gene>
<dbReference type="PANTHER" id="PTHR11679">
    <property type="entry name" value="VESICLE PROTEIN SORTING-ASSOCIATED"/>
    <property type="match status" value="1"/>
</dbReference>
<dbReference type="Gene3D" id="3.40.50.1910">
    <property type="match status" value="2"/>
</dbReference>
<evidence type="ECO:0000313" key="2">
    <source>
        <dbReference type="EMBL" id="KAG6452078.1"/>
    </source>
</evidence>
<dbReference type="Proteomes" id="UP000791440">
    <property type="component" value="Unassembled WGS sequence"/>
</dbReference>
<dbReference type="GO" id="GO:0016192">
    <property type="term" value="P:vesicle-mediated transport"/>
    <property type="evidence" value="ECO:0007669"/>
    <property type="project" value="InterPro"/>
</dbReference>
<dbReference type="InterPro" id="IPR043155">
    <property type="entry name" value="VPS33_dom3b"/>
</dbReference>
<dbReference type="InterPro" id="IPR001619">
    <property type="entry name" value="Sec1-like"/>
</dbReference>
<name>A0A921Z6M2_MANSE</name>